<comment type="caution">
    <text evidence="1">The sequence shown here is derived from an EMBL/GenBank/DDBJ whole genome shotgun (WGS) entry which is preliminary data.</text>
</comment>
<dbReference type="EMBL" id="CM056809">
    <property type="protein sequence ID" value="KAJ8649088.1"/>
    <property type="molecule type" value="Genomic_DNA"/>
</dbReference>
<protein>
    <submittedName>
        <fullName evidence="1">Uncharacterized protein</fullName>
    </submittedName>
</protein>
<sequence>MSFVVTRASDPIPWPVEKDRVCNLHVEHVLLLINYWASVVGVMEGMADELLVVHVIQWEALTSHFKLVELNRTIVIAEWQLTEAWEVLRRLCVRRQDRDDYAVRLAATEDREREMSDQMDGLLRCADKLCRSTSRGVPLGPLVKADVDAAIG</sequence>
<proteinExistence type="predicted"/>
<dbReference type="Proteomes" id="UP001234297">
    <property type="component" value="Chromosome 1"/>
</dbReference>
<organism evidence="1 2">
    <name type="scientific">Persea americana</name>
    <name type="common">Avocado</name>
    <dbReference type="NCBI Taxonomy" id="3435"/>
    <lineage>
        <taxon>Eukaryota</taxon>
        <taxon>Viridiplantae</taxon>
        <taxon>Streptophyta</taxon>
        <taxon>Embryophyta</taxon>
        <taxon>Tracheophyta</taxon>
        <taxon>Spermatophyta</taxon>
        <taxon>Magnoliopsida</taxon>
        <taxon>Magnoliidae</taxon>
        <taxon>Laurales</taxon>
        <taxon>Lauraceae</taxon>
        <taxon>Persea</taxon>
    </lineage>
</organism>
<evidence type="ECO:0000313" key="2">
    <source>
        <dbReference type="Proteomes" id="UP001234297"/>
    </source>
</evidence>
<gene>
    <name evidence="1" type="ORF">MRB53_002111</name>
</gene>
<accession>A0ACC2MTW9</accession>
<evidence type="ECO:0000313" key="1">
    <source>
        <dbReference type="EMBL" id="KAJ8649088.1"/>
    </source>
</evidence>
<name>A0ACC2MTW9_PERAE</name>
<keyword evidence="2" id="KW-1185">Reference proteome</keyword>
<reference evidence="1 2" key="1">
    <citation type="journal article" date="2022" name="Hortic Res">
        <title>A haplotype resolved chromosomal level avocado genome allows analysis of novel avocado genes.</title>
        <authorList>
            <person name="Nath O."/>
            <person name="Fletcher S.J."/>
            <person name="Hayward A."/>
            <person name="Shaw L.M."/>
            <person name="Masouleh A.K."/>
            <person name="Furtado A."/>
            <person name="Henry R.J."/>
            <person name="Mitter N."/>
        </authorList>
    </citation>
    <scope>NUCLEOTIDE SEQUENCE [LARGE SCALE GENOMIC DNA]</scope>
    <source>
        <strain evidence="2">cv. Hass</strain>
    </source>
</reference>